<reference evidence="13" key="1">
    <citation type="journal article" date="2014" name="Int. J. Syst. Evol. Microbiol.">
        <title>Complete genome sequence of Corynebacterium casei LMG S-19264T (=DSM 44701T), isolated from a smear-ripened cheese.</title>
        <authorList>
            <consortium name="US DOE Joint Genome Institute (JGI-PGF)"/>
            <person name="Walter F."/>
            <person name="Albersmeier A."/>
            <person name="Kalinowski J."/>
            <person name="Ruckert C."/>
        </authorList>
    </citation>
    <scope>NUCLEOTIDE SEQUENCE</scope>
    <source>
        <strain evidence="13">CGMCC 4.7308</strain>
    </source>
</reference>
<dbReference type="SUPFAM" id="SSF51905">
    <property type="entry name" value="FAD/NAD(P)-binding domain"/>
    <property type="match status" value="1"/>
</dbReference>
<dbReference type="EMBL" id="BMNA01000002">
    <property type="protein sequence ID" value="GGL93502.1"/>
    <property type="molecule type" value="Genomic_DNA"/>
</dbReference>
<keyword evidence="4" id="KW-0274">FAD</keyword>
<dbReference type="InterPro" id="IPR036188">
    <property type="entry name" value="FAD/NAD-bd_sf"/>
</dbReference>
<dbReference type="PRINTS" id="PR00411">
    <property type="entry name" value="PNDRDTASEI"/>
</dbReference>
<keyword evidence="7" id="KW-0520">NAD</keyword>
<evidence type="ECO:0000259" key="12">
    <source>
        <dbReference type="Pfam" id="PF22366"/>
    </source>
</evidence>
<proteinExistence type="inferred from homology"/>
<keyword evidence="14" id="KW-1185">Reference proteome</keyword>
<feature type="compositionally biased region" description="Polar residues" evidence="9">
    <location>
        <begin position="1"/>
        <end position="23"/>
    </location>
</feature>
<protein>
    <recommendedName>
        <fullName evidence="2">NADH:ubiquinone reductase (non-electrogenic)</fullName>
        <ecNumber evidence="2">1.6.5.9</ecNumber>
    </recommendedName>
</protein>
<comment type="caution">
    <text evidence="13">The sequence shown here is derived from an EMBL/GenBank/DDBJ whole genome shotgun (WGS) entry which is preliminary data.</text>
</comment>
<evidence type="ECO:0000256" key="10">
    <source>
        <dbReference type="SAM" id="Phobius"/>
    </source>
</evidence>
<dbReference type="Pfam" id="PF07992">
    <property type="entry name" value="Pyr_redox_2"/>
    <property type="match status" value="1"/>
</dbReference>
<dbReference type="InterPro" id="IPR054585">
    <property type="entry name" value="NDH2-like_C"/>
</dbReference>
<evidence type="ECO:0000313" key="13">
    <source>
        <dbReference type="EMBL" id="GGL93502.1"/>
    </source>
</evidence>
<dbReference type="AlphaFoldDB" id="A0A917SSJ7"/>
<keyword evidence="5" id="KW-0809">Transit peptide</keyword>
<dbReference type="PRINTS" id="PR00368">
    <property type="entry name" value="FADPNR"/>
</dbReference>
<accession>A0A917SSJ7</accession>
<evidence type="ECO:0000256" key="3">
    <source>
        <dbReference type="ARBA" id="ARBA00022630"/>
    </source>
</evidence>
<evidence type="ECO:0000256" key="9">
    <source>
        <dbReference type="SAM" id="MobiDB-lite"/>
    </source>
</evidence>
<keyword evidence="10" id="KW-1133">Transmembrane helix</keyword>
<dbReference type="InterPro" id="IPR045024">
    <property type="entry name" value="NDH-2"/>
</dbReference>
<evidence type="ECO:0000256" key="6">
    <source>
        <dbReference type="ARBA" id="ARBA00023002"/>
    </source>
</evidence>
<comment type="similarity">
    <text evidence="1">Belongs to the NADH dehydrogenase family.</text>
</comment>
<feature type="transmembrane region" description="Helical" evidence="10">
    <location>
        <begin position="404"/>
        <end position="423"/>
    </location>
</feature>
<dbReference type="Pfam" id="PF22366">
    <property type="entry name" value="NDH2_C"/>
    <property type="match status" value="1"/>
</dbReference>
<dbReference type="PANTHER" id="PTHR43706">
    <property type="entry name" value="NADH DEHYDROGENASE"/>
    <property type="match status" value="1"/>
</dbReference>
<dbReference type="Gene3D" id="3.50.50.100">
    <property type="match status" value="1"/>
</dbReference>
<evidence type="ECO:0000256" key="2">
    <source>
        <dbReference type="ARBA" id="ARBA00012637"/>
    </source>
</evidence>
<sequence>MSEQSTTTPVSDGGTTAAVSEQTPPVRAAQQGSPVRVVRARRRPHVVVVGGGFAGLMCIKALSKADVDVTLVDRHTYNAFQPLLYQVATAGLNPGDITYFLRAARMKQRNVSFRQGELEELDTDEQILRFRDGGEMAYDYLVLCTGATTNYFGTKGAPENTMAIYTRAQALGLRDRIFTQLEHAAASASGEDLSIVVVGAGPTGVEMAGALAELRNDAMASIYPELDPRRTHIVLVEMTNKVLGPFNERLQVYAASALRERGVELKLNTSVKEVRPDGVEFGSGEFLKAGVVIWATGVTVPKVVSQWGLPQGRGGRITVDENLRVIGYKNIFAAGDVSITPDPLPQLATPAQQQGRHIGRQISSLVIGRPLQPWTYHDKGTMATVGRRAAVCDIRITKKYSLKLTGTLAWLTWMLLHIVLLLGNRNRLATFVNLFTKYLAPSRRTNPIVGDVPVFEQRERS</sequence>
<dbReference type="RefSeq" id="WP_188940544.1">
    <property type="nucleotide sequence ID" value="NZ_BMNA01000002.1"/>
</dbReference>
<dbReference type="PANTHER" id="PTHR43706:SF47">
    <property type="entry name" value="EXTERNAL NADH-UBIQUINONE OXIDOREDUCTASE 1, MITOCHONDRIAL-RELATED"/>
    <property type="match status" value="1"/>
</dbReference>
<keyword evidence="10" id="KW-0812">Transmembrane</keyword>
<name>A0A917SSJ7_9ACTN</name>
<keyword evidence="6" id="KW-0560">Oxidoreductase</keyword>
<keyword evidence="10" id="KW-0472">Membrane</keyword>
<keyword evidence="3" id="KW-0285">Flavoprotein</keyword>
<dbReference type="Proteomes" id="UP000655208">
    <property type="component" value="Unassembled WGS sequence"/>
</dbReference>
<dbReference type="EC" id="1.6.5.9" evidence="2"/>
<dbReference type="InterPro" id="IPR023753">
    <property type="entry name" value="FAD/NAD-binding_dom"/>
</dbReference>
<evidence type="ECO:0000256" key="8">
    <source>
        <dbReference type="ARBA" id="ARBA00047599"/>
    </source>
</evidence>
<organism evidence="13 14">
    <name type="scientific">Nakamurella endophytica</name>
    <dbReference type="NCBI Taxonomy" id="1748367"/>
    <lineage>
        <taxon>Bacteria</taxon>
        <taxon>Bacillati</taxon>
        <taxon>Actinomycetota</taxon>
        <taxon>Actinomycetes</taxon>
        <taxon>Nakamurellales</taxon>
        <taxon>Nakamurellaceae</taxon>
        <taxon>Nakamurella</taxon>
    </lineage>
</organism>
<dbReference type="GO" id="GO:0050136">
    <property type="term" value="F:NADH dehydrogenase (quinone) (non-electrogenic) activity"/>
    <property type="evidence" value="ECO:0007669"/>
    <property type="project" value="UniProtKB-EC"/>
</dbReference>
<gene>
    <name evidence="13" type="ORF">GCM10011594_11690</name>
</gene>
<evidence type="ECO:0000313" key="14">
    <source>
        <dbReference type="Proteomes" id="UP000655208"/>
    </source>
</evidence>
<comment type="catalytic activity">
    <reaction evidence="8">
        <text>a quinone + NADH + H(+) = a quinol + NAD(+)</text>
        <dbReference type="Rhea" id="RHEA:46160"/>
        <dbReference type="ChEBI" id="CHEBI:15378"/>
        <dbReference type="ChEBI" id="CHEBI:24646"/>
        <dbReference type="ChEBI" id="CHEBI:57540"/>
        <dbReference type="ChEBI" id="CHEBI:57945"/>
        <dbReference type="ChEBI" id="CHEBI:132124"/>
        <dbReference type="EC" id="1.6.5.9"/>
    </reaction>
</comment>
<evidence type="ECO:0000256" key="1">
    <source>
        <dbReference type="ARBA" id="ARBA00005272"/>
    </source>
</evidence>
<evidence type="ECO:0000256" key="7">
    <source>
        <dbReference type="ARBA" id="ARBA00023027"/>
    </source>
</evidence>
<reference evidence="13" key="2">
    <citation type="submission" date="2020-09" db="EMBL/GenBank/DDBJ databases">
        <authorList>
            <person name="Sun Q."/>
            <person name="Zhou Y."/>
        </authorList>
    </citation>
    <scope>NUCLEOTIDE SEQUENCE</scope>
    <source>
        <strain evidence="13">CGMCC 4.7308</strain>
    </source>
</reference>
<feature type="domain" description="FAD/NAD(P)-binding" evidence="11">
    <location>
        <begin position="45"/>
        <end position="355"/>
    </location>
</feature>
<evidence type="ECO:0000259" key="11">
    <source>
        <dbReference type="Pfam" id="PF07992"/>
    </source>
</evidence>
<feature type="domain" description="External alternative NADH-ubiquinone oxidoreductase-like C-terminal" evidence="12">
    <location>
        <begin position="379"/>
        <end position="439"/>
    </location>
</feature>
<evidence type="ECO:0000256" key="4">
    <source>
        <dbReference type="ARBA" id="ARBA00022827"/>
    </source>
</evidence>
<evidence type="ECO:0000256" key="5">
    <source>
        <dbReference type="ARBA" id="ARBA00022946"/>
    </source>
</evidence>
<feature type="region of interest" description="Disordered" evidence="9">
    <location>
        <begin position="1"/>
        <end position="36"/>
    </location>
</feature>